<organism evidence="5 6">
    <name type="scientific">Tegillarca granosa</name>
    <name type="common">Malaysian cockle</name>
    <name type="synonym">Anadara granosa</name>
    <dbReference type="NCBI Taxonomy" id="220873"/>
    <lineage>
        <taxon>Eukaryota</taxon>
        <taxon>Metazoa</taxon>
        <taxon>Spiralia</taxon>
        <taxon>Lophotrochozoa</taxon>
        <taxon>Mollusca</taxon>
        <taxon>Bivalvia</taxon>
        <taxon>Autobranchia</taxon>
        <taxon>Pteriomorphia</taxon>
        <taxon>Arcoida</taxon>
        <taxon>Arcoidea</taxon>
        <taxon>Arcidae</taxon>
        <taxon>Tegillarca</taxon>
    </lineage>
</organism>
<proteinExistence type="predicted"/>
<dbReference type="PANTHER" id="PTHR13715:SF99">
    <property type="entry name" value="INOSITOL 1,4,5-TRISPHOSPHATE RECEPTOR-LIKE PROTEIN A"/>
    <property type="match status" value="1"/>
</dbReference>
<evidence type="ECO:0000313" key="6">
    <source>
        <dbReference type="Proteomes" id="UP001217089"/>
    </source>
</evidence>
<dbReference type="PANTHER" id="PTHR13715">
    <property type="entry name" value="RYANODINE RECEPTOR AND IP3 RECEPTOR"/>
    <property type="match status" value="1"/>
</dbReference>
<feature type="transmembrane region" description="Helical" evidence="3">
    <location>
        <begin position="1029"/>
        <end position="1054"/>
    </location>
</feature>
<feature type="transmembrane region" description="Helical" evidence="3">
    <location>
        <begin position="869"/>
        <end position="889"/>
    </location>
</feature>
<evidence type="ECO:0000256" key="3">
    <source>
        <dbReference type="SAM" id="Phobius"/>
    </source>
</evidence>
<keyword evidence="1" id="KW-0175">Coiled coil</keyword>
<accession>A0ABQ9EZC3</accession>
<feature type="region of interest" description="Disordered" evidence="2">
    <location>
        <begin position="657"/>
        <end position="685"/>
    </location>
</feature>
<comment type="caution">
    <text evidence="5">The sequence shown here is derived from an EMBL/GenBank/DDBJ whole genome shotgun (WGS) entry which is preliminary data.</text>
</comment>
<dbReference type="InterPro" id="IPR015925">
    <property type="entry name" value="Ryanodine_IP3_receptor"/>
</dbReference>
<feature type="transmembrane region" description="Helical" evidence="3">
    <location>
        <begin position="914"/>
        <end position="937"/>
    </location>
</feature>
<gene>
    <name evidence="5" type="ORF">KUTeg_011526</name>
</gene>
<name>A0ABQ9EZC3_TEGGR</name>
<reference evidence="5 6" key="1">
    <citation type="submission" date="2022-12" db="EMBL/GenBank/DDBJ databases">
        <title>Chromosome-level genome of Tegillarca granosa.</title>
        <authorList>
            <person name="Kim J."/>
        </authorList>
    </citation>
    <scope>NUCLEOTIDE SEQUENCE [LARGE SCALE GENOMIC DNA]</scope>
    <source>
        <strain evidence="5">Teg-2019</strain>
        <tissue evidence="5">Adductor muscle</tissue>
    </source>
</reference>
<dbReference type="Proteomes" id="UP001217089">
    <property type="component" value="Unassembled WGS sequence"/>
</dbReference>
<keyword evidence="3" id="KW-0472">Membrane</keyword>
<feature type="compositionally biased region" description="Acidic residues" evidence="2">
    <location>
        <begin position="662"/>
        <end position="672"/>
    </location>
</feature>
<dbReference type="InterPro" id="IPR013662">
    <property type="entry name" value="RIH_assoc-dom"/>
</dbReference>
<dbReference type="EMBL" id="JARBDR010000640">
    <property type="protein sequence ID" value="KAJ8309661.1"/>
    <property type="molecule type" value="Genomic_DNA"/>
</dbReference>
<feature type="domain" description="RyR/IP3R Homology associated" evidence="4">
    <location>
        <begin position="539"/>
        <end position="631"/>
    </location>
</feature>
<feature type="coiled-coil region" evidence="1">
    <location>
        <begin position="390"/>
        <end position="427"/>
    </location>
</feature>
<evidence type="ECO:0000256" key="2">
    <source>
        <dbReference type="SAM" id="MobiDB-lite"/>
    </source>
</evidence>
<keyword evidence="6" id="KW-1185">Reference proteome</keyword>
<evidence type="ECO:0000259" key="4">
    <source>
        <dbReference type="Pfam" id="PF08454"/>
    </source>
</evidence>
<keyword evidence="3" id="KW-1133">Transmembrane helix</keyword>
<sequence>MWDYLASLQGTINNVIAFATAQPRVTELLLKRPPSKKEEDLKKLQSDQGQAQEEVIRGSLHYLFDGVMPFIMVFCRSYYQPDTSMFPDEPENIDNLTKTFKAFIQVMAPLISIEKQMKNLVACMTTLLSASTLPVREMEEFQEKYGRGVTAQDVRSAARRDYDEYYAAELEINAQLNVFAVNMKVAYGGLNTVQAQIGYDSDLPYSELGGDEELPLGQEFQEHLKCFIDNTKKLPKDKYKMAEKLVKQMQISQNLTNLDEKEKLEQLDLDVKCLQLLRGLIYNEIVKLPDDWESESSIHIRQLNIIEKTQKALDDYGVVIGVLDHLARPQDQVVREVLAFMSSLLFNGNDQVQASLIKYFTGTREETFFFSIKSRMQMSALATREKRLLNAMHQAKLEEALQQAKALQKAMKSGKAAQDQLQQANQLGSMLSIAKRSMLNLQGASGRLKGSRLSLGKRTPTGSAMGSRMMLKSSNAHPVSNGVTGKAAMMSKSSLNGKGRVGPQPPEIQIEHVADEELEELMQSAVGQEDELEFKDDGYIELVLRILGLMCDNQHHDLQDYLREQPDNIKSVNLVAETTRFLSILYSNITTQSMPLICQLFDTLVEFTSGNQQNQAVVFDNKICDYMNHILRVGSFKGCSKKEIYELKKSIGTLIRSLSEENPPEEESEEDTVTTLSKNDNEPQPHRRFEFKVNLNLPSKKEVMEYMDEDTLMNTMTDAYLELMLGQAKQKQKNDPDHQELMELYSEVGFIYFHILCRKNDLDYMVTKESMIKKAENQLAWDYFAANTMSIEIVKNNELQKLYFRVKDTKVLREEIKDKFKYEVDRTTPSNKLRSFMDWSSDIIQDIKYQRKVYANPIGRLLVKLWLPMNYLVLFLSVVMAILMMVFWVDPKLQSGESDIDSRKPDFTWDGYPYLVYGIGGIHNLFSFLVLVTFLISNKPTFPPYRKFKNLIRKNDDDEEDFRAWHEKKLDSHLEIPIYSVKTIYYMTFLACSILGTIFYGYFFAFHLLHIAQLNQLLKRVIQAVTTNGMSLLLVALLGLGIFYIYALVAFAFLREDFLQEAAGRHCRTVGQCLLTMVHHGFC</sequence>
<evidence type="ECO:0000313" key="5">
    <source>
        <dbReference type="EMBL" id="KAJ8309661.1"/>
    </source>
</evidence>
<feature type="transmembrane region" description="Helical" evidence="3">
    <location>
        <begin position="984"/>
        <end position="1009"/>
    </location>
</feature>
<evidence type="ECO:0000256" key="1">
    <source>
        <dbReference type="SAM" id="Coils"/>
    </source>
</evidence>
<keyword evidence="3" id="KW-0812">Transmembrane</keyword>
<protein>
    <recommendedName>
        <fullName evidence="4">RyR/IP3R Homology associated domain-containing protein</fullName>
    </recommendedName>
</protein>
<dbReference type="Pfam" id="PF08454">
    <property type="entry name" value="RIH_assoc"/>
    <property type="match status" value="1"/>
</dbReference>